<evidence type="ECO:0000313" key="2">
    <source>
        <dbReference type="Proteomes" id="UP001497535"/>
    </source>
</evidence>
<proteinExistence type="predicted"/>
<keyword evidence="2" id="KW-1185">Reference proteome</keyword>
<dbReference type="EMBL" id="CAVMJV010000001">
    <property type="protein sequence ID" value="CAK5011075.1"/>
    <property type="molecule type" value="Genomic_DNA"/>
</dbReference>
<dbReference type="Proteomes" id="UP001497535">
    <property type="component" value="Unassembled WGS sequence"/>
</dbReference>
<reference evidence="1" key="1">
    <citation type="submission" date="2023-11" db="EMBL/GenBank/DDBJ databases">
        <authorList>
            <person name="Poullet M."/>
        </authorList>
    </citation>
    <scope>NUCLEOTIDE SEQUENCE</scope>
    <source>
        <strain evidence="1">E1834</strain>
    </source>
</reference>
<name>A0ACB0XP94_MELEN</name>
<organism evidence="1 2">
    <name type="scientific">Meloidogyne enterolobii</name>
    <name type="common">Root-knot nematode worm</name>
    <name type="synonym">Meloidogyne mayaguensis</name>
    <dbReference type="NCBI Taxonomy" id="390850"/>
    <lineage>
        <taxon>Eukaryota</taxon>
        <taxon>Metazoa</taxon>
        <taxon>Ecdysozoa</taxon>
        <taxon>Nematoda</taxon>
        <taxon>Chromadorea</taxon>
        <taxon>Rhabditida</taxon>
        <taxon>Tylenchina</taxon>
        <taxon>Tylenchomorpha</taxon>
        <taxon>Tylenchoidea</taxon>
        <taxon>Meloidogynidae</taxon>
        <taxon>Meloidogyninae</taxon>
        <taxon>Meloidogyne</taxon>
    </lineage>
</organism>
<evidence type="ECO:0000313" key="1">
    <source>
        <dbReference type="EMBL" id="CAK5011075.1"/>
    </source>
</evidence>
<comment type="caution">
    <text evidence="1">The sequence shown here is derived from an EMBL/GenBank/DDBJ whole genome shotgun (WGS) entry which is preliminary data.</text>
</comment>
<gene>
    <name evidence="1" type="ORF">MENTE1834_LOCUS1797</name>
</gene>
<protein>
    <submittedName>
        <fullName evidence="1">Uncharacterized protein</fullName>
    </submittedName>
</protein>
<accession>A0ACB0XP94</accession>
<sequence>MLDTLLAYLPEWLQNLSTHIDYEGQRKSERIFQVYFIKFIHSPIFKVILVVHGVLGFIAGYMVQQLSVTIYTVGVGFAISCLVVLPPWPFYRRNPLNWQPNPQKDVDNGQKGSSSSGNNKSTKKSR</sequence>